<feature type="compositionally biased region" description="Gly residues" evidence="1">
    <location>
        <begin position="284"/>
        <end position="296"/>
    </location>
</feature>
<gene>
    <name evidence="4" type="ORF">ASU35_16870</name>
</gene>
<organism evidence="4 5">
    <name type="scientific">Acetivibrio ethanolgignens</name>
    <dbReference type="NCBI Taxonomy" id="290052"/>
    <lineage>
        <taxon>Bacteria</taxon>
        <taxon>Bacillati</taxon>
        <taxon>Bacillota</taxon>
        <taxon>Clostridia</taxon>
        <taxon>Eubacteriales</taxon>
        <taxon>Oscillospiraceae</taxon>
        <taxon>Acetivibrio</taxon>
    </lineage>
</organism>
<dbReference type="InterPro" id="IPR041286">
    <property type="entry name" value="MBG_2"/>
</dbReference>
<dbReference type="Pfam" id="PF18676">
    <property type="entry name" value="MBG_2"/>
    <property type="match status" value="1"/>
</dbReference>
<protein>
    <recommendedName>
        <fullName evidence="6">BIG2 domain-containing protein</fullName>
    </recommendedName>
</protein>
<dbReference type="InterPro" id="IPR006626">
    <property type="entry name" value="PbH1"/>
</dbReference>
<dbReference type="RefSeq" id="WP_058351357.1">
    <property type="nucleotide sequence ID" value="NZ_CABMMD010000012.1"/>
</dbReference>
<dbReference type="InterPro" id="IPR003343">
    <property type="entry name" value="Big_2"/>
</dbReference>
<sequence>MKKLRKKLTAVVLAAVVALTGMNFGGIGGLTVAAAETIGAFTVTGGEYDTDYTYADDVLTIKSNTSITIANTNPDEATTDRIEVEKDVFANITLAGVKIDVSSSEGTAAFKIADHSTGNVTITLADGSENTLKSGRNCAGLQKNGDTSTGTLTIQGGTNGTGKLTATGGMYGAGIGGNYGGSGSNIKISGGIVTASGNGGAGIGSGPQGSGSGITISGGTVTATGYGGAGIGSGYGGSGSDITISGGTVTATGENGGGAGIGGGQDGSGSNIEISGGTVTATGENGGAGIGGGQDGFGSNIEISGGTVTATGENGGAGIGGGQDGFGSNIEISGGTVTATGENGGAGIGGGQDGFGSNIEISGGTVTATGENGGAGIGGGRNGSGLDITISGGSVKAVVSGGANTIGGGTDGNGAVTPTSDGRTPVYLLEIKNSASAAITINDTPYPTNHNGEEKIYAYLPEKTLTDPNVVTVGTETTKYIYDNSQWCIVPTVTAPTPNKLVYKGKEQALVTAGTTTGGTMVYSLNEKGEYTEVIPTGKDAGNYIVWYKVEGNEDYADTLPASVEVTIEKAGSGVETAPKAKENLTYDGTAQALVDEGSNVTGAILQYSTSRNGAYSEAVPTGKDAKEYSVWYKVVGDANHTDTEPAEIKVTIAPLTITNDNTAINLGTPLTYTGAEQTQSIASVTVGTMTLGAGDYTVSGNTGTNAGDDYELTVTGTGNFTGTVTKKFSISKKSVTGTSQTLLVKTNQAKDITYDLSKLLPAGVTGTTTYKVGEFFKEDGVLSSEPTDADITDGKLTLHVAAVDSADKISRVIIFCLNDNYDISETSLTVQTTDKTPVALSGVSCDSRTYNGNAYAYAGTSVWKTENGTAVTGETTVTYYNYNVGDPDTPVDAPKNAGSYRAVFTITTDDYVGTASYIFEITKAQITVAAKNKSIYVGDAVPVLTTPAVGTDYTVTGLCGTDALGGMATMSYAQKPDNTKTGTYEIQISGLTAPAGDNYTLAFANGTLTIETKPSGGGSIGGDSAGGGSSSGGSSGGATDGTGDKTEGSGNITTITNKDGSTTTTKTETDAKGNTVTTTTKTDADGNVTGVTEKSVINNIEKNTTATVTVKTDGDGNVTSANASVTRTSDSSKVSLSGKVLGQITEAAGADTKVRVTMTVRDSKGNTKYKVQADADEILPGEKLYIYKLNTKTGTYTMVNDKEYKVTKAGTVTVNMSRKATYELVTAKEAKAIEKAILATVKPAKSSKTLSEGKKTTFKLSDKLDMDNVKSITYATSRKSIVTVTKKGTITAVKAGTATIKAIVTLKNGTKKTVKMTIKVK</sequence>
<dbReference type="SMART" id="SM00710">
    <property type="entry name" value="PbH1"/>
    <property type="match status" value="7"/>
</dbReference>
<evidence type="ECO:0000313" key="5">
    <source>
        <dbReference type="Proteomes" id="UP000054874"/>
    </source>
</evidence>
<dbReference type="Proteomes" id="UP000054874">
    <property type="component" value="Unassembled WGS sequence"/>
</dbReference>
<evidence type="ECO:0000259" key="3">
    <source>
        <dbReference type="Pfam" id="PF18676"/>
    </source>
</evidence>
<feature type="compositionally biased region" description="Gly residues" evidence="1">
    <location>
        <begin position="255"/>
        <end position="267"/>
    </location>
</feature>
<comment type="caution">
    <text evidence="4">The sequence shown here is derived from an EMBL/GenBank/DDBJ whole genome shotgun (WGS) entry which is preliminary data.</text>
</comment>
<feature type="region of interest" description="Disordered" evidence="1">
    <location>
        <begin position="255"/>
        <end position="297"/>
    </location>
</feature>
<dbReference type="EMBL" id="LNAM01000012">
    <property type="protein sequence ID" value="KSV60459.1"/>
    <property type="molecule type" value="Genomic_DNA"/>
</dbReference>
<evidence type="ECO:0000256" key="1">
    <source>
        <dbReference type="SAM" id="MobiDB-lite"/>
    </source>
</evidence>
<feature type="domain" description="BIG2" evidence="2">
    <location>
        <begin position="1242"/>
        <end position="1314"/>
    </location>
</feature>
<evidence type="ECO:0008006" key="6">
    <source>
        <dbReference type="Google" id="ProtNLM"/>
    </source>
</evidence>
<evidence type="ECO:0000259" key="2">
    <source>
        <dbReference type="Pfam" id="PF02368"/>
    </source>
</evidence>
<feature type="compositionally biased region" description="Polar residues" evidence="1">
    <location>
        <begin position="270"/>
        <end position="282"/>
    </location>
</feature>
<feature type="compositionally biased region" description="Gly residues" evidence="1">
    <location>
        <begin position="1016"/>
        <end position="1041"/>
    </location>
</feature>
<evidence type="ECO:0000313" key="4">
    <source>
        <dbReference type="EMBL" id="KSV60459.1"/>
    </source>
</evidence>
<dbReference type="STRING" id="290052.ASU35_16870"/>
<dbReference type="SUPFAM" id="SSF49373">
    <property type="entry name" value="Invasin/intimin cell-adhesion fragments"/>
    <property type="match status" value="1"/>
</dbReference>
<dbReference type="Pfam" id="PF02368">
    <property type="entry name" value="Big_2"/>
    <property type="match status" value="1"/>
</dbReference>
<keyword evidence="5" id="KW-1185">Reference proteome</keyword>
<feature type="region of interest" description="Disordered" evidence="1">
    <location>
        <begin position="1015"/>
        <end position="1080"/>
    </location>
</feature>
<dbReference type="InterPro" id="IPR008964">
    <property type="entry name" value="Invasin/intimin_cell_adhesion"/>
</dbReference>
<dbReference type="OrthoDB" id="1864273at2"/>
<dbReference type="Gene3D" id="2.60.40.1080">
    <property type="match status" value="1"/>
</dbReference>
<reference evidence="4 5" key="1">
    <citation type="submission" date="2015-11" db="EMBL/GenBank/DDBJ databases">
        <title>Butyribacter intestini gen. nov., sp. nov., a butyric acid-producing bacterium of the family Lachnospiraceae isolated from the human faeces.</title>
        <authorList>
            <person name="Zou Y."/>
            <person name="Xue W."/>
            <person name="Luo G."/>
            <person name="Lv M."/>
        </authorList>
    </citation>
    <scope>NUCLEOTIDE SEQUENCE [LARGE SCALE GENOMIC DNA]</scope>
    <source>
        <strain evidence="4 5">ACET-33324</strain>
    </source>
</reference>
<feature type="compositionally biased region" description="Low complexity" evidence="1">
    <location>
        <begin position="1053"/>
        <end position="1080"/>
    </location>
</feature>
<name>A0A0V8QIM5_9FIRM</name>
<proteinExistence type="predicted"/>
<feature type="domain" description="MBG" evidence="3">
    <location>
        <begin position="927"/>
        <end position="1010"/>
    </location>
</feature>
<accession>A0A0V8QIM5</accession>
<dbReference type="Pfam" id="PF18889">
    <property type="entry name" value="Beta_helix_3"/>
    <property type="match status" value="7"/>
</dbReference>